<dbReference type="EMBL" id="PEYD01000043">
    <property type="protein sequence ID" value="PIS39380.1"/>
    <property type="molecule type" value="Genomic_DNA"/>
</dbReference>
<accession>A0A2H0YLQ2</accession>
<reference evidence="3" key="1">
    <citation type="submission" date="2017-09" db="EMBL/GenBank/DDBJ databases">
        <title>Depth-based differentiation of microbial function through sediment-hosted aquifers and enrichment of novel symbionts in the deep terrestrial subsurface.</title>
        <authorList>
            <person name="Probst A.J."/>
            <person name="Ladd B."/>
            <person name="Jarett J.K."/>
            <person name="Geller-Mcgrath D.E."/>
            <person name="Sieber C.M.K."/>
            <person name="Emerson J.B."/>
            <person name="Anantharaman K."/>
            <person name="Thomas B.C."/>
            <person name="Malmstrom R."/>
            <person name="Stieglmeier M."/>
            <person name="Klingl A."/>
            <person name="Woyke T."/>
            <person name="Ryan C.M."/>
            <person name="Banfield J.F."/>
        </authorList>
    </citation>
    <scope>NUCLEOTIDE SEQUENCE [LARGE SCALE GENOMIC DNA]</scope>
</reference>
<dbReference type="Proteomes" id="UP000230088">
    <property type="component" value="Unassembled WGS sequence"/>
</dbReference>
<keyword evidence="1" id="KW-1133">Transmembrane helix</keyword>
<sequence>MLTKIKEFVKTHLDDIVLVIGVVLISLLSFAIGYVVAKQEGKEPLKIEKFQAPSTKFQTNSNDQNSKFQTVLVIRSLKFGIYL</sequence>
<comment type="caution">
    <text evidence="2">The sequence shown here is derived from an EMBL/GenBank/DDBJ whole genome shotgun (WGS) entry which is preliminary data.</text>
</comment>
<proteinExistence type="predicted"/>
<protein>
    <submittedName>
        <fullName evidence="2">Uncharacterized protein</fullName>
    </submittedName>
</protein>
<name>A0A2H0YLQ2_9BACT</name>
<evidence type="ECO:0000256" key="1">
    <source>
        <dbReference type="SAM" id="Phobius"/>
    </source>
</evidence>
<keyword evidence="1" id="KW-0472">Membrane</keyword>
<organism evidence="2 3">
    <name type="scientific">Candidatus Nealsonbacteria bacterium CG08_land_8_20_14_0_20_38_20</name>
    <dbReference type="NCBI Taxonomy" id="1974705"/>
    <lineage>
        <taxon>Bacteria</taxon>
        <taxon>Candidatus Nealsoniibacteriota</taxon>
    </lineage>
</organism>
<evidence type="ECO:0000313" key="2">
    <source>
        <dbReference type="EMBL" id="PIS39380.1"/>
    </source>
</evidence>
<feature type="transmembrane region" description="Helical" evidence="1">
    <location>
        <begin position="16"/>
        <end position="37"/>
    </location>
</feature>
<evidence type="ECO:0000313" key="3">
    <source>
        <dbReference type="Proteomes" id="UP000230088"/>
    </source>
</evidence>
<dbReference type="AlphaFoldDB" id="A0A2H0YLQ2"/>
<keyword evidence="1" id="KW-0812">Transmembrane</keyword>
<gene>
    <name evidence="2" type="ORF">COT33_02285</name>
</gene>